<dbReference type="Proteomes" id="UP000264541">
    <property type="component" value="Unassembled WGS sequence"/>
</dbReference>
<evidence type="ECO:0000313" key="2">
    <source>
        <dbReference type="Proteomes" id="UP000264541"/>
    </source>
</evidence>
<dbReference type="Gene3D" id="1.10.287.1080">
    <property type="entry name" value="MazG-like"/>
    <property type="match status" value="1"/>
</dbReference>
<dbReference type="InterPro" id="IPR038735">
    <property type="entry name" value="MSMEG_1276-like_NTP-PPase_dom"/>
</dbReference>
<dbReference type="AlphaFoldDB" id="A0A372LRI2"/>
<reference evidence="1 2" key="1">
    <citation type="submission" date="2018-08" db="EMBL/GenBank/DDBJ databases">
        <title>Bacillus chawlae sp. nov., Bacillus glennii sp. nov., and Bacillus saganii sp. nov. Isolated from the Vehicle Assembly Building at Kennedy Space Center where the Viking Spacecraft were Assembled.</title>
        <authorList>
            <person name="Seuylemezian A."/>
            <person name="Vaishampayan P."/>
        </authorList>
    </citation>
    <scope>NUCLEOTIDE SEQUENCE [LARGE SCALE GENOMIC DNA]</scope>
    <source>
        <strain evidence="1 2">V47-23a</strain>
    </source>
</reference>
<accession>A0A372LRI2</accession>
<sequence length="108" mass="12613">MPLYNKLVRDRIPQVIESTGRRFSTRILDEAEYIAELKKKSYEELEEYMATTNKDEAIEELADLLEIIHAFAEHHGSSIQEVEQVRSRKAAERGGFKEKIFLIEVEDE</sequence>
<name>A0A372LRI2_9BACI</name>
<dbReference type="GO" id="GO:0016787">
    <property type="term" value="F:hydrolase activity"/>
    <property type="evidence" value="ECO:0007669"/>
    <property type="project" value="UniProtKB-KW"/>
</dbReference>
<dbReference type="RefSeq" id="WP_117326317.1">
    <property type="nucleotide sequence ID" value="NZ_QVTE01000019.1"/>
</dbReference>
<comment type="caution">
    <text evidence="1">The sequence shown here is derived from an EMBL/GenBank/DDBJ whole genome shotgun (WGS) entry which is preliminary data.</text>
</comment>
<dbReference type="EMBL" id="QVTE01000019">
    <property type="protein sequence ID" value="RFU69962.1"/>
    <property type="molecule type" value="Genomic_DNA"/>
</dbReference>
<proteinExistence type="predicted"/>
<evidence type="ECO:0000313" key="1">
    <source>
        <dbReference type="EMBL" id="RFU69962.1"/>
    </source>
</evidence>
<protein>
    <submittedName>
        <fullName evidence="1">Phosphoribosyl-ATP pyrophosphohydrolase</fullName>
    </submittedName>
</protein>
<keyword evidence="1" id="KW-0378">Hydrolase</keyword>
<keyword evidence="2" id="KW-1185">Reference proteome</keyword>
<dbReference type="CDD" id="cd11532">
    <property type="entry name" value="NTP-PPase_COG4997"/>
    <property type="match status" value="1"/>
</dbReference>
<dbReference type="OrthoDB" id="9813491at2"/>
<gene>
    <name evidence="1" type="ORF">D0469_08440</name>
</gene>
<organism evidence="1 2">
    <name type="scientific">Peribacillus saganii</name>
    <dbReference type="NCBI Taxonomy" id="2303992"/>
    <lineage>
        <taxon>Bacteria</taxon>
        <taxon>Bacillati</taxon>
        <taxon>Bacillota</taxon>
        <taxon>Bacilli</taxon>
        <taxon>Bacillales</taxon>
        <taxon>Bacillaceae</taxon>
        <taxon>Peribacillus</taxon>
    </lineage>
</organism>
<dbReference type="SUPFAM" id="SSF101386">
    <property type="entry name" value="all-alpha NTP pyrophosphatases"/>
    <property type="match status" value="1"/>
</dbReference>